<evidence type="ECO:0000313" key="3">
    <source>
        <dbReference type="EMBL" id="RDH85068.1"/>
    </source>
</evidence>
<reference evidence="3 4" key="1">
    <citation type="journal article" date="2018" name="ISME J.">
        <title>Endosymbiont genomes yield clues of tubeworm success.</title>
        <authorList>
            <person name="Li Y."/>
            <person name="Liles M.R."/>
            <person name="Halanych K.M."/>
        </authorList>
    </citation>
    <scope>NUCLEOTIDE SEQUENCE [LARGE SCALE GENOMIC DNA]</scope>
    <source>
        <strain evidence="3">A1462</strain>
    </source>
</reference>
<gene>
    <name evidence="3" type="ORF">DIZ78_11640</name>
</gene>
<evidence type="ECO:0000256" key="2">
    <source>
        <dbReference type="SAM" id="SignalP"/>
    </source>
</evidence>
<accession>A0A370DJI7</accession>
<comment type="caution">
    <text evidence="3">The sequence shown here is derived from an EMBL/GenBank/DDBJ whole genome shotgun (WGS) entry which is preliminary data.</text>
</comment>
<proteinExistence type="predicted"/>
<sequence>MKPQHINKPFKTKIFLQTILSAFCLLITASGFSADKEIVVRQQYSVAMDSEADCTSPMSLKIMAERGKIFKHKKKKLQAGIVRFIVPALKQKCPELSAANIFGYVNGQLVYQGEIAVDDGWKLKTVDFSESKAPNPTTHSIATEQRTDVANTPVNDARPLTKKQKRKADRKAKKDRKAAKKAKKKEKADEKARAYALKLEGRYKKQVEAANYSPALEFKGDPWRFQMKCSREIYFGFLFLDLNGENSASVMKGYARSSYNKYGSLRMTHTYESSSRNIELKSQDYIGDKFSRNLPLTDIHATLSLDGEYMSGSANSASNCTEFQAWKTKFETRVVDDGLIPNFLGRSQPDMEQCETFYEWYNASEVLITPAGRVSSSAVDYQLAIDKLGIAYDGFTVENSNAFRNLYQKCGRILSNSANTKHAELLKAMSLMGSMSADDAPYIFQNTIKNIKWYRNMYFATSIRDARKLLPKMAEELNALPVNLESLKKIQADIGETDAKGGLFTTLPESDRQKYLSELAEVQKVVAYGVTDESLATVNWDSFSASKEGILKLKTTNKNIKLSYGGIMPSFGLSRIDREFDKVSLKLSRELTDKLIDKYQTVDHSLNGLREYQVAIRRVNKEYSAVLTPKHHKELLNQHMNPRLTKARTASVSKMAGWLDQQIPSNRAGLAELDKIAMDFYGRDIDGLKKPSEAAKVSTGGFAPLLIVKSRQIKRSECILPSGFEDMAKAFCL</sequence>
<protein>
    <submittedName>
        <fullName evidence="3">Uncharacterized protein</fullName>
    </submittedName>
</protein>
<feature type="compositionally biased region" description="Basic residues" evidence="1">
    <location>
        <begin position="160"/>
        <end position="185"/>
    </location>
</feature>
<evidence type="ECO:0000256" key="1">
    <source>
        <dbReference type="SAM" id="MobiDB-lite"/>
    </source>
</evidence>
<organism evidence="3 4">
    <name type="scientific">endosymbiont of Escarpia spicata</name>
    <dbReference type="NCBI Taxonomy" id="2200908"/>
    <lineage>
        <taxon>Bacteria</taxon>
        <taxon>Pseudomonadati</taxon>
        <taxon>Pseudomonadota</taxon>
        <taxon>Gammaproteobacteria</taxon>
        <taxon>sulfur-oxidizing symbionts</taxon>
    </lineage>
</organism>
<dbReference type="EMBL" id="QFXE01000014">
    <property type="protein sequence ID" value="RDH85068.1"/>
    <property type="molecule type" value="Genomic_DNA"/>
</dbReference>
<dbReference type="AlphaFoldDB" id="A0A370DJI7"/>
<name>A0A370DJI7_9GAMM</name>
<feature type="region of interest" description="Disordered" evidence="1">
    <location>
        <begin position="129"/>
        <end position="189"/>
    </location>
</feature>
<keyword evidence="4" id="KW-1185">Reference proteome</keyword>
<dbReference type="Proteomes" id="UP000254771">
    <property type="component" value="Unassembled WGS sequence"/>
</dbReference>
<feature type="signal peptide" evidence="2">
    <location>
        <begin position="1"/>
        <end position="33"/>
    </location>
</feature>
<feature type="chain" id="PRO_5016711867" evidence="2">
    <location>
        <begin position="34"/>
        <end position="733"/>
    </location>
</feature>
<evidence type="ECO:0000313" key="4">
    <source>
        <dbReference type="Proteomes" id="UP000254771"/>
    </source>
</evidence>
<keyword evidence="2" id="KW-0732">Signal</keyword>
<feature type="compositionally biased region" description="Polar residues" evidence="1">
    <location>
        <begin position="132"/>
        <end position="154"/>
    </location>
</feature>